<feature type="domain" description="Zinc finger DksA/TraR C4-type" evidence="7">
    <location>
        <begin position="90"/>
        <end position="117"/>
    </location>
</feature>
<evidence type="ECO:0000313" key="9">
    <source>
        <dbReference type="Proteomes" id="UP001310386"/>
    </source>
</evidence>
<evidence type="ECO:0000259" key="7">
    <source>
        <dbReference type="Pfam" id="PF01258"/>
    </source>
</evidence>
<evidence type="ECO:0000256" key="5">
    <source>
        <dbReference type="SAM" id="Coils"/>
    </source>
</evidence>
<dbReference type="PANTHER" id="PTHR33823">
    <property type="entry name" value="RNA POLYMERASE-BINDING TRANSCRIPTION FACTOR DKSA-RELATED"/>
    <property type="match status" value="1"/>
</dbReference>
<dbReference type="EMBL" id="JAYJLD010000003">
    <property type="protein sequence ID" value="MEB3100611.1"/>
    <property type="molecule type" value="Genomic_DNA"/>
</dbReference>
<dbReference type="InterPro" id="IPR000962">
    <property type="entry name" value="Znf_DskA_TraR"/>
</dbReference>
<proteinExistence type="predicted"/>
<feature type="region of interest" description="Disordered" evidence="6">
    <location>
        <begin position="224"/>
        <end position="249"/>
    </location>
</feature>
<dbReference type="Proteomes" id="UP001310386">
    <property type="component" value="Unassembled WGS sequence"/>
</dbReference>
<comment type="caution">
    <text evidence="8">The sequence shown here is derived from an EMBL/GenBank/DDBJ whole genome shotgun (WGS) entry which is preliminary data.</text>
</comment>
<dbReference type="PANTHER" id="PTHR33823:SF4">
    <property type="entry name" value="GENERAL STRESS PROTEIN 16O"/>
    <property type="match status" value="1"/>
</dbReference>
<evidence type="ECO:0000256" key="3">
    <source>
        <dbReference type="ARBA" id="ARBA00022833"/>
    </source>
</evidence>
<dbReference type="PROSITE" id="PS51128">
    <property type="entry name" value="ZF_DKSA_2"/>
    <property type="match status" value="1"/>
</dbReference>
<dbReference type="NCBIfam" id="TIGR02890">
    <property type="entry name" value="bacill_yteA"/>
    <property type="match status" value="1"/>
</dbReference>
<protein>
    <submittedName>
        <fullName evidence="8">TraR/DksA C4-type zinc finger protein</fullName>
    </submittedName>
</protein>
<keyword evidence="5" id="KW-0175">Coiled coil</keyword>
<reference evidence="8" key="1">
    <citation type="submission" date="2023-12" db="EMBL/GenBank/DDBJ databases">
        <title>Fervidustalea candida gen. nov., sp. nov., a novel member of the family Paenibacillaceae isolated from a geothermal area.</title>
        <authorList>
            <person name="Li W.-J."/>
            <person name="Jiao J.-Y."/>
            <person name="Chen Y."/>
        </authorList>
    </citation>
    <scope>NUCLEOTIDE SEQUENCE</scope>
    <source>
        <strain evidence="8">SYSU GA230002</strain>
    </source>
</reference>
<dbReference type="RefSeq" id="WP_371752726.1">
    <property type="nucleotide sequence ID" value="NZ_JAYJLD010000003.1"/>
</dbReference>
<evidence type="ECO:0000256" key="6">
    <source>
        <dbReference type="SAM" id="MobiDB-lite"/>
    </source>
</evidence>
<keyword evidence="3" id="KW-0862">Zinc</keyword>
<keyword evidence="2" id="KW-0863">Zinc-finger</keyword>
<dbReference type="InterPro" id="IPR037187">
    <property type="entry name" value="DnaK_N"/>
</dbReference>
<gene>
    <name evidence="8" type="ORF">VF724_02940</name>
</gene>
<dbReference type="Pfam" id="PF01258">
    <property type="entry name" value="zf-dskA_traR"/>
    <property type="match status" value="1"/>
</dbReference>
<feature type="compositionally biased region" description="Basic and acidic residues" evidence="6">
    <location>
        <begin position="224"/>
        <end position="233"/>
    </location>
</feature>
<evidence type="ECO:0000256" key="4">
    <source>
        <dbReference type="PROSITE-ProRule" id="PRU00510"/>
    </source>
</evidence>
<keyword evidence="1" id="KW-0479">Metal-binding</keyword>
<dbReference type="SUPFAM" id="SSF57716">
    <property type="entry name" value="Glucocorticoid receptor-like (DNA-binding domain)"/>
    <property type="match status" value="1"/>
</dbReference>
<dbReference type="InterPro" id="IPR014240">
    <property type="entry name" value="YteA"/>
</dbReference>
<feature type="coiled-coil region" evidence="5">
    <location>
        <begin position="1"/>
        <end position="32"/>
    </location>
</feature>
<sequence>MKLSGKQLKRLKQRLLEEKREAEKLIDRSENFGLSQSFRDSLGDLSVNDNHPGDQGTEMFERGKDIALNELAEQHLENIELALENIETENYGICLACGQPIPYSRLEAIPTTRYCVEHVPKQFISQRRPLEERFLRPPFGRTSVDEHDSETFDGEDAWQTVESWGNSDSPAMAEDPEALHYNNLYIESDENVGYVEALESFLATDLYGQQVMVVRNNEYKKYMDQNEGDHGLENIDLEEQDEPARDEFG</sequence>
<dbReference type="Gene3D" id="1.20.120.910">
    <property type="entry name" value="DksA, coiled-coil domain"/>
    <property type="match status" value="1"/>
</dbReference>
<keyword evidence="9" id="KW-1185">Reference proteome</keyword>
<dbReference type="SUPFAM" id="SSF109635">
    <property type="entry name" value="DnaK suppressor protein DksA, alpha-hairpin domain"/>
    <property type="match status" value="1"/>
</dbReference>
<evidence type="ECO:0000256" key="1">
    <source>
        <dbReference type="ARBA" id="ARBA00022723"/>
    </source>
</evidence>
<organism evidence="8 9">
    <name type="scientific">Ferviditalea candida</name>
    <dbReference type="NCBI Taxonomy" id="3108399"/>
    <lineage>
        <taxon>Bacteria</taxon>
        <taxon>Bacillati</taxon>
        <taxon>Bacillota</taxon>
        <taxon>Bacilli</taxon>
        <taxon>Bacillales</taxon>
        <taxon>Paenibacillaceae</taxon>
        <taxon>Ferviditalea</taxon>
    </lineage>
</organism>
<feature type="zinc finger region" description="dksA C4-type" evidence="4">
    <location>
        <begin position="94"/>
        <end position="118"/>
    </location>
</feature>
<name>A0ABU5ZH33_9BACL</name>
<evidence type="ECO:0000313" key="8">
    <source>
        <dbReference type="EMBL" id="MEB3100611.1"/>
    </source>
</evidence>
<evidence type="ECO:0000256" key="2">
    <source>
        <dbReference type="ARBA" id="ARBA00022771"/>
    </source>
</evidence>
<accession>A0ABU5ZH33</accession>